<dbReference type="AlphaFoldDB" id="A0A6H1ULE8"/>
<dbReference type="InterPro" id="IPR004323">
    <property type="entry name" value="Ion_tolerance_CutA"/>
</dbReference>
<comment type="similarity">
    <text evidence="1">Belongs to the CutA family.</text>
</comment>
<dbReference type="RefSeq" id="WP_168662760.1">
    <property type="nucleotide sequence ID" value="NZ_CP051180.1"/>
</dbReference>
<evidence type="ECO:0000256" key="1">
    <source>
        <dbReference type="ARBA" id="ARBA00010169"/>
    </source>
</evidence>
<dbReference type="Proteomes" id="UP000501602">
    <property type="component" value="Chromosome"/>
</dbReference>
<name>A0A6H1ULE8_9GAMM</name>
<keyword evidence="3" id="KW-1185">Reference proteome</keyword>
<sequence length="114" mass="12811">MPTTIETETVIDQPCVVLCTCPNVDTAERVAAALLNQSLVACVNILPGITSMYRWQGELCKDTEAQLVIKTQSSQLTELEAVIRQQHPYDVPEIIAMPIQWGHQPYLDWIKQNC</sequence>
<dbReference type="GO" id="GO:0010038">
    <property type="term" value="P:response to metal ion"/>
    <property type="evidence" value="ECO:0007669"/>
    <property type="project" value="InterPro"/>
</dbReference>
<dbReference type="InterPro" id="IPR015867">
    <property type="entry name" value="N-reg_PII/ATP_PRibTrfase_C"/>
</dbReference>
<accession>A0A6H1ULE8</accession>
<evidence type="ECO:0000313" key="3">
    <source>
        <dbReference type="Proteomes" id="UP000501602"/>
    </source>
</evidence>
<dbReference type="GO" id="GO:0005507">
    <property type="term" value="F:copper ion binding"/>
    <property type="evidence" value="ECO:0007669"/>
    <property type="project" value="TreeGrafter"/>
</dbReference>
<organism evidence="2 3">
    <name type="scientific">Ferrimonas lipolytica</name>
    <dbReference type="NCBI Taxonomy" id="2724191"/>
    <lineage>
        <taxon>Bacteria</taxon>
        <taxon>Pseudomonadati</taxon>
        <taxon>Pseudomonadota</taxon>
        <taxon>Gammaproteobacteria</taxon>
        <taxon>Alteromonadales</taxon>
        <taxon>Ferrimonadaceae</taxon>
        <taxon>Ferrimonas</taxon>
    </lineage>
</organism>
<evidence type="ECO:0000313" key="2">
    <source>
        <dbReference type="EMBL" id="QIZ78622.1"/>
    </source>
</evidence>
<dbReference type="PANTHER" id="PTHR23419">
    <property type="entry name" value="DIVALENT CATION TOLERANCE CUTA-RELATED"/>
    <property type="match status" value="1"/>
</dbReference>
<dbReference type="InterPro" id="IPR011322">
    <property type="entry name" value="N-reg_PII-like_a/b"/>
</dbReference>
<dbReference type="KEGG" id="fes:HER31_17950"/>
<reference evidence="2 3" key="1">
    <citation type="submission" date="2020-04" db="EMBL/GenBank/DDBJ databases">
        <title>Ferrimonas sp. S7 isolated from sea water.</title>
        <authorList>
            <person name="Bae S.S."/>
            <person name="Baek K."/>
        </authorList>
    </citation>
    <scope>NUCLEOTIDE SEQUENCE [LARGE SCALE GENOMIC DNA]</scope>
    <source>
        <strain evidence="2 3">S7</strain>
    </source>
</reference>
<dbReference type="Gene3D" id="3.30.70.120">
    <property type="match status" value="1"/>
</dbReference>
<dbReference type="PANTHER" id="PTHR23419:SF8">
    <property type="entry name" value="FI09726P"/>
    <property type="match status" value="1"/>
</dbReference>
<dbReference type="SUPFAM" id="SSF54913">
    <property type="entry name" value="GlnB-like"/>
    <property type="match status" value="1"/>
</dbReference>
<proteinExistence type="inferred from homology"/>
<dbReference type="EMBL" id="CP051180">
    <property type="protein sequence ID" value="QIZ78622.1"/>
    <property type="molecule type" value="Genomic_DNA"/>
</dbReference>
<gene>
    <name evidence="2" type="ORF">HER31_17950</name>
</gene>
<dbReference type="Pfam" id="PF03091">
    <property type="entry name" value="CutA1"/>
    <property type="match status" value="1"/>
</dbReference>
<protein>
    <submittedName>
        <fullName evidence="2">Divalent-cation tolerance protein CutA</fullName>
    </submittedName>
</protein>